<dbReference type="PANTHER" id="PTHR36346">
    <property type="entry name" value="EXPRESSED PROTEIN"/>
    <property type="match status" value="1"/>
</dbReference>
<organism evidence="1 2">
    <name type="scientific">Linum trigynum</name>
    <dbReference type="NCBI Taxonomy" id="586398"/>
    <lineage>
        <taxon>Eukaryota</taxon>
        <taxon>Viridiplantae</taxon>
        <taxon>Streptophyta</taxon>
        <taxon>Embryophyta</taxon>
        <taxon>Tracheophyta</taxon>
        <taxon>Spermatophyta</taxon>
        <taxon>Magnoliopsida</taxon>
        <taxon>eudicotyledons</taxon>
        <taxon>Gunneridae</taxon>
        <taxon>Pentapetalae</taxon>
        <taxon>rosids</taxon>
        <taxon>fabids</taxon>
        <taxon>Malpighiales</taxon>
        <taxon>Linaceae</taxon>
        <taxon>Linum</taxon>
    </lineage>
</organism>
<protein>
    <submittedName>
        <fullName evidence="1">Uncharacterized protein</fullName>
    </submittedName>
</protein>
<gene>
    <name evidence="1" type="ORF">LTRI10_LOCUS14473</name>
</gene>
<dbReference type="PANTHER" id="PTHR36346:SF2">
    <property type="entry name" value="EXPRESSED PROTEIN"/>
    <property type="match status" value="1"/>
</dbReference>
<proteinExistence type="predicted"/>
<keyword evidence="2" id="KW-1185">Reference proteome</keyword>
<dbReference type="EMBL" id="OZ034815">
    <property type="protein sequence ID" value="CAL1372469.1"/>
    <property type="molecule type" value="Genomic_DNA"/>
</dbReference>
<accession>A0AAV2DH56</accession>
<evidence type="ECO:0000313" key="2">
    <source>
        <dbReference type="Proteomes" id="UP001497516"/>
    </source>
</evidence>
<reference evidence="1 2" key="1">
    <citation type="submission" date="2024-04" db="EMBL/GenBank/DDBJ databases">
        <authorList>
            <person name="Fracassetti M."/>
        </authorList>
    </citation>
    <scope>NUCLEOTIDE SEQUENCE [LARGE SCALE GENOMIC DNA]</scope>
</reference>
<dbReference type="AlphaFoldDB" id="A0AAV2DH56"/>
<sequence length="82" mass="9194">MAATVVETWVNELAKLKAKVVRLKKPQDDAVVEEGTEKQVMKAAKESSKGSNVVMVHRSESDICSTMSEDTVRLIMDRFVPW</sequence>
<evidence type="ECO:0000313" key="1">
    <source>
        <dbReference type="EMBL" id="CAL1372469.1"/>
    </source>
</evidence>
<dbReference type="Proteomes" id="UP001497516">
    <property type="component" value="Chromosome 2"/>
</dbReference>
<name>A0AAV2DH56_9ROSI</name>